<evidence type="ECO:0000313" key="1">
    <source>
        <dbReference type="EMBL" id="CAI9958005.1"/>
    </source>
</evidence>
<keyword evidence="3" id="KW-1185">Reference proteome</keyword>
<evidence type="ECO:0000313" key="2">
    <source>
        <dbReference type="EMBL" id="CAL6083050.1"/>
    </source>
</evidence>
<gene>
    <name evidence="1" type="ORF">HINF_LOCUS45650</name>
    <name evidence="2" type="ORF">HINF_LOCUS61538</name>
</gene>
<dbReference type="Proteomes" id="UP001642409">
    <property type="component" value="Unassembled WGS sequence"/>
</dbReference>
<sequence>MIIDPQESFFVQQCFIQFRISSLNSSGLTNVIKESFVTYIINQCKLAGSNLIQNDNNGYIASTILVHIILNITQFDVCVDSTTRFGQNNVSISIIGSDSVQCDLCDQQFVVYGLCGKLIQYSEPVNGMYQCVYPFEYVDNQCICVTGYLLNTTKCIDVVESLNTISNLISNCSNDQIKLLEQKIDIIENSLTVIDYSIQHNISEINNRILSSYSQSDYNLLMNTSALDNRIFQNLSSVKNDIIIQYITSDTNLLTNTTVLDWRIFNNISQLYNMMNNFTLYYNDQLYKYQQIIDNLTQQINCSSNSGYSMVNGSCVQVSCAISGQQSINGICQCVNINSIVQAGSCVCPVSSQVVGIACVCSISGQIMQNGQCICSTTGAFVQNDICVCGVNSFNISNTCSCPTNSSLVNSACTCDQIIGQQIINGSCQCPYGQQVINDSCNYIINITQFECYQQLFTQSFDIQSITNKITSNNFSAGYVFSTAIVIQNAFIDISDNVYSPTVNPLFQSQSTFTNLKIQFGTQSLNTGSLLLSSSVSIYHMNIISRSGSQLTVNSAKQMNILTASSTDTNITNLLVNLSFAPSSGNITIISNINGIFNIFGYQILGTYISTGTVAMIGLNINSATVNANQVSFQPNTYNVGNGSSYLFGNAVTTSTIQINKFAVIIGNSSNFQLLGSISTSGSNYLFGSIIAQINGNSVIIVDDVILDSYQKFTTNNVCYSGFLIGQNRNTNSGSIIINNVCLQQNMTNTTTQFDSFGLIGYNGGNTSVQNMSVSFAVQGAYFSNIGIIVGQQFLGSSYAEVINLSISVSIISSGSGNYVGSLFGTEEASSCQVINANIVGGIINSGSQNVGGFFGHQCQNATIMGSSIYQMNISGSSYVGGYVGECNGKLNQINSKIQQTRISGSGAGIIVGYFFSSNGTLYLTNSSSTQIYMNGVLRSNCAVLSHRDGC</sequence>
<organism evidence="1">
    <name type="scientific">Hexamita inflata</name>
    <dbReference type="NCBI Taxonomy" id="28002"/>
    <lineage>
        <taxon>Eukaryota</taxon>
        <taxon>Metamonada</taxon>
        <taxon>Diplomonadida</taxon>
        <taxon>Hexamitidae</taxon>
        <taxon>Hexamitinae</taxon>
        <taxon>Hexamita</taxon>
    </lineage>
</organism>
<comment type="caution">
    <text evidence="1">The sequence shown here is derived from an EMBL/GenBank/DDBJ whole genome shotgun (WGS) entry which is preliminary data.</text>
</comment>
<reference evidence="2 3" key="2">
    <citation type="submission" date="2024-07" db="EMBL/GenBank/DDBJ databases">
        <authorList>
            <person name="Akdeniz Z."/>
        </authorList>
    </citation>
    <scope>NUCLEOTIDE SEQUENCE [LARGE SCALE GENOMIC DNA]</scope>
</reference>
<reference evidence="1" key="1">
    <citation type="submission" date="2023-06" db="EMBL/GenBank/DDBJ databases">
        <authorList>
            <person name="Kurt Z."/>
        </authorList>
    </citation>
    <scope>NUCLEOTIDE SEQUENCE</scope>
</reference>
<dbReference type="EMBL" id="CATOUU010000899">
    <property type="protein sequence ID" value="CAI9958005.1"/>
    <property type="molecule type" value="Genomic_DNA"/>
</dbReference>
<name>A0AA86QFY3_9EUKA</name>
<accession>A0AA86QFY3</accession>
<protein>
    <submittedName>
        <fullName evidence="1">Uncharacterized protein</fullName>
    </submittedName>
</protein>
<dbReference type="EMBL" id="CAXDID020000369">
    <property type="protein sequence ID" value="CAL6083050.1"/>
    <property type="molecule type" value="Genomic_DNA"/>
</dbReference>
<proteinExistence type="predicted"/>
<dbReference type="AlphaFoldDB" id="A0AA86QFY3"/>
<evidence type="ECO:0000313" key="3">
    <source>
        <dbReference type="Proteomes" id="UP001642409"/>
    </source>
</evidence>